<dbReference type="Proteomes" id="UP001321498">
    <property type="component" value="Chromosome"/>
</dbReference>
<keyword evidence="3" id="KW-0472">Membrane</keyword>
<dbReference type="Pfam" id="PF03717">
    <property type="entry name" value="PBP_dimer"/>
    <property type="match status" value="1"/>
</dbReference>
<sequence>MTRRSSRRRMAASALALVAILAVFLFRLVDIQVVHADALDAEAEDKRSIPQTILGVRGDIFDGTGVLLAHSVLRYDITASPKTAVKSAVTPQDAAERIGKITGQNPADIVAILADAVKANPDSDYAYVAKKVDAETFEQIRALDIPWIYYEAHPARTYPNGAVAGNLIGFVGSQNEAQAGLELSEDSCLAASDGREVYDSSADGVRIPGSTVVTQQAVDGRDLLLTIDSDLQWFTQQTLASYAQKFGAAWGTVVVQEVKTGKLVAVADYPTVDPNDVDATASTDVSSLGSRAFTAPFEPGSTFKTLTAASLLDAGLATPDTHVVAPYRYAPSGADVNDSEYHPTWNLTMTGVLKESSNTGMAQLGLFMPAQQRQDYMKKFGLGQRTEVGFGGEETGDLHGDPADWDAQTNLTTMFGQGLTTTAVQMASVYQTIGNGGVRMPVSLVSGCRAADGTVTDTPTGTGTRVISEQAARETVDMLENVATKGWLASQVRIPGYRVATKTGTAQHVDASGAYSKSYIVSLAGLAPAENPQYVVSVTLADPVKMNTSGAAAPIFREVMTQVLKQYSVVPSGSSSPDLATNY</sequence>
<evidence type="ECO:0000256" key="2">
    <source>
        <dbReference type="ARBA" id="ARBA00007171"/>
    </source>
</evidence>
<dbReference type="GO" id="GO:0051301">
    <property type="term" value="P:cell division"/>
    <property type="evidence" value="ECO:0007669"/>
    <property type="project" value="UniProtKB-KW"/>
</dbReference>
<keyword evidence="6" id="KW-0132">Cell division</keyword>
<feature type="domain" description="Penicillin-binding protein dimerisation" evidence="5">
    <location>
        <begin position="55"/>
        <end position="183"/>
    </location>
</feature>
<evidence type="ECO:0000259" key="4">
    <source>
        <dbReference type="Pfam" id="PF00905"/>
    </source>
</evidence>
<dbReference type="SUPFAM" id="SSF56601">
    <property type="entry name" value="beta-lactamase/transpeptidase-like"/>
    <property type="match status" value="1"/>
</dbReference>
<evidence type="ECO:0000259" key="5">
    <source>
        <dbReference type="Pfam" id="PF03717"/>
    </source>
</evidence>
<feature type="domain" description="Penicillin-binding protein transpeptidase" evidence="4">
    <location>
        <begin position="251"/>
        <end position="560"/>
    </location>
</feature>
<dbReference type="RefSeq" id="WP_286277277.1">
    <property type="nucleotide sequence ID" value="NZ_AP027731.1"/>
</dbReference>
<dbReference type="PANTHER" id="PTHR30627">
    <property type="entry name" value="PEPTIDOGLYCAN D,D-TRANSPEPTIDASE"/>
    <property type="match status" value="1"/>
</dbReference>
<evidence type="ECO:0000313" key="7">
    <source>
        <dbReference type="Proteomes" id="UP001321498"/>
    </source>
</evidence>
<dbReference type="InterPro" id="IPR050515">
    <property type="entry name" value="Beta-lactam/transpept"/>
</dbReference>
<evidence type="ECO:0000256" key="3">
    <source>
        <dbReference type="ARBA" id="ARBA00023136"/>
    </source>
</evidence>
<dbReference type="Pfam" id="PF00905">
    <property type="entry name" value="Transpeptidase"/>
    <property type="match status" value="1"/>
</dbReference>
<dbReference type="InterPro" id="IPR012338">
    <property type="entry name" value="Beta-lactam/transpept-like"/>
</dbReference>
<comment type="subcellular location">
    <subcellularLocation>
        <location evidence="1">Membrane</location>
    </subcellularLocation>
</comment>
<reference evidence="7" key="1">
    <citation type="journal article" date="2019" name="Int. J. Syst. Evol. Microbiol.">
        <title>The Global Catalogue of Microorganisms (GCM) 10K type strain sequencing project: providing services to taxonomists for standard genome sequencing and annotation.</title>
        <authorList>
            <consortium name="The Broad Institute Genomics Platform"/>
            <consortium name="The Broad Institute Genome Sequencing Center for Infectious Disease"/>
            <person name="Wu L."/>
            <person name="Ma J."/>
        </authorList>
    </citation>
    <scope>NUCLEOTIDE SEQUENCE [LARGE SCALE GENOMIC DNA]</scope>
    <source>
        <strain evidence="7">NBRC 108725</strain>
    </source>
</reference>
<dbReference type="SUPFAM" id="SSF56519">
    <property type="entry name" value="Penicillin binding protein dimerisation domain"/>
    <property type="match status" value="1"/>
</dbReference>
<keyword evidence="6" id="KW-0131">Cell cycle</keyword>
<dbReference type="InterPro" id="IPR001460">
    <property type="entry name" value="PCN-bd_Tpept"/>
</dbReference>
<dbReference type="InterPro" id="IPR036138">
    <property type="entry name" value="PBP_dimer_sf"/>
</dbReference>
<dbReference type="Gene3D" id="3.40.710.10">
    <property type="entry name" value="DD-peptidase/beta-lactamase superfamily"/>
    <property type="match status" value="1"/>
</dbReference>
<dbReference type="Gene3D" id="3.90.1310.10">
    <property type="entry name" value="Penicillin-binding protein 2a (Domain 2)"/>
    <property type="match status" value="1"/>
</dbReference>
<evidence type="ECO:0000313" key="6">
    <source>
        <dbReference type="EMBL" id="BDZ47360.1"/>
    </source>
</evidence>
<organism evidence="6 7">
    <name type="scientific">Naasia aerilata</name>
    <dbReference type="NCBI Taxonomy" id="1162966"/>
    <lineage>
        <taxon>Bacteria</taxon>
        <taxon>Bacillati</taxon>
        <taxon>Actinomycetota</taxon>
        <taxon>Actinomycetes</taxon>
        <taxon>Micrococcales</taxon>
        <taxon>Microbacteriaceae</taxon>
        <taxon>Naasia</taxon>
    </lineage>
</organism>
<accession>A0ABM8GG91</accession>
<evidence type="ECO:0000256" key="1">
    <source>
        <dbReference type="ARBA" id="ARBA00004370"/>
    </source>
</evidence>
<proteinExistence type="inferred from homology"/>
<dbReference type="Gene3D" id="3.30.450.330">
    <property type="match status" value="1"/>
</dbReference>
<name>A0ABM8GG91_9MICO</name>
<dbReference type="EMBL" id="AP027731">
    <property type="protein sequence ID" value="BDZ47360.1"/>
    <property type="molecule type" value="Genomic_DNA"/>
</dbReference>
<dbReference type="InterPro" id="IPR005311">
    <property type="entry name" value="PBP_dimer"/>
</dbReference>
<keyword evidence="7" id="KW-1185">Reference proteome</keyword>
<comment type="similarity">
    <text evidence="2">Belongs to the transpeptidase family.</text>
</comment>
<gene>
    <name evidence="6" type="ORF">GCM10025866_32690</name>
</gene>
<dbReference type="PANTHER" id="PTHR30627:SF1">
    <property type="entry name" value="PEPTIDOGLYCAN D,D-TRANSPEPTIDASE FTSI"/>
    <property type="match status" value="1"/>
</dbReference>
<protein>
    <submittedName>
        <fullName evidence="6">Cell division protein FtsI</fullName>
    </submittedName>
</protein>